<gene>
    <name evidence="2" type="ORF">EII11_08965</name>
</gene>
<keyword evidence="3" id="KW-1185">Reference proteome</keyword>
<organism evidence="2 3">
    <name type="scientific">Schaalia canis</name>
    <dbReference type="NCBI Taxonomy" id="100469"/>
    <lineage>
        <taxon>Bacteria</taxon>
        <taxon>Bacillati</taxon>
        <taxon>Actinomycetota</taxon>
        <taxon>Actinomycetes</taxon>
        <taxon>Actinomycetales</taxon>
        <taxon>Actinomycetaceae</taxon>
        <taxon>Schaalia</taxon>
    </lineage>
</organism>
<accession>A0A3P1SBN5</accession>
<reference evidence="2 3" key="1">
    <citation type="submission" date="2018-11" db="EMBL/GenBank/DDBJ databases">
        <title>Genomes From Bacteria Associated with the Canine Oral Cavity: a Test Case for Automated Genome-Based Taxonomic Assignment.</title>
        <authorList>
            <person name="Coil D.A."/>
            <person name="Jospin G."/>
            <person name="Darling A.E."/>
            <person name="Wallis C."/>
            <person name="Davis I.J."/>
            <person name="Harris S."/>
            <person name="Eisen J.A."/>
            <person name="Holcombe L.J."/>
            <person name="O'Flynn C."/>
        </authorList>
    </citation>
    <scope>NUCLEOTIDE SEQUENCE [LARGE SCALE GENOMIC DNA]</scope>
    <source>
        <strain evidence="2 3">OH770</strain>
    </source>
</reference>
<dbReference type="Proteomes" id="UP000280444">
    <property type="component" value="Unassembled WGS sequence"/>
</dbReference>
<dbReference type="EMBL" id="RQZF01000011">
    <property type="protein sequence ID" value="RRC94683.1"/>
    <property type="molecule type" value="Genomic_DNA"/>
</dbReference>
<dbReference type="Pfam" id="PF14080">
    <property type="entry name" value="DUF4261"/>
    <property type="match status" value="1"/>
</dbReference>
<feature type="domain" description="DUF4261" evidence="1">
    <location>
        <begin position="227"/>
        <end position="301"/>
    </location>
</feature>
<protein>
    <submittedName>
        <fullName evidence="2">DUF4261 domain-containing protein</fullName>
    </submittedName>
</protein>
<dbReference type="AlphaFoldDB" id="A0A3P1SBN5"/>
<name>A0A3P1SBN5_9ACTO</name>
<sequence length="307" mass="33637">MAIYATPTQPESTLMFGWLKRTFGSEKSSSAASSYGATSTAPEPSFTVPEESTNLSFVLLKGSPTEENLRETLIHAGLTIDEQDDAENADEDAPLTFFASREGVTYMISHFPAPIPDGEAEAVAHPFFCDSDSIEGYDQHLIVAAMYSLSERSEPSTTEEAIAAISDHADVVAHLLGLPEAVGVYSGRVATTFDARSYRQAVLEDPFPPIFISPLWVNTDGTNMHFYSFGLKDVGLPDLQVIKRPSDNIDPNEIYGYLMDILAYILQGNRIHAGETLGRTAEEKFTTSWQPWVVDEGETALQIDLNL</sequence>
<evidence type="ECO:0000313" key="3">
    <source>
        <dbReference type="Proteomes" id="UP000280444"/>
    </source>
</evidence>
<evidence type="ECO:0000313" key="2">
    <source>
        <dbReference type="EMBL" id="RRC94683.1"/>
    </source>
</evidence>
<comment type="caution">
    <text evidence="2">The sequence shown here is derived from an EMBL/GenBank/DDBJ whole genome shotgun (WGS) entry which is preliminary data.</text>
</comment>
<proteinExistence type="predicted"/>
<dbReference type="RefSeq" id="WP_124871780.1">
    <property type="nucleotide sequence ID" value="NZ_RQZF01000011.1"/>
</dbReference>
<evidence type="ECO:0000259" key="1">
    <source>
        <dbReference type="Pfam" id="PF14080"/>
    </source>
</evidence>
<dbReference type="InterPro" id="IPR025357">
    <property type="entry name" value="DUF4261"/>
</dbReference>
<dbReference type="OrthoDB" id="4426103at2"/>